<dbReference type="AlphaFoldDB" id="A0A9P8CEQ5"/>
<feature type="coiled-coil region" evidence="1">
    <location>
        <begin position="408"/>
        <end position="437"/>
    </location>
</feature>
<feature type="compositionally biased region" description="Low complexity" evidence="2">
    <location>
        <begin position="513"/>
        <end position="525"/>
    </location>
</feature>
<keyword evidence="1" id="KW-0175">Coiled coil</keyword>
<evidence type="ECO:0000256" key="1">
    <source>
        <dbReference type="SAM" id="Coils"/>
    </source>
</evidence>
<dbReference type="OrthoDB" id="4200124at2759"/>
<name>A0A9P8CEQ5_9HELO</name>
<gene>
    <name evidence="3" type="ORF">BJ878DRAFT_73868</name>
</gene>
<feature type="region of interest" description="Disordered" evidence="2">
    <location>
        <begin position="336"/>
        <end position="400"/>
    </location>
</feature>
<feature type="compositionally biased region" description="Basic and acidic residues" evidence="2">
    <location>
        <begin position="531"/>
        <end position="549"/>
    </location>
</feature>
<dbReference type="EMBL" id="MU253912">
    <property type="protein sequence ID" value="KAG9244349.1"/>
    <property type="molecule type" value="Genomic_DNA"/>
</dbReference>
<sequence>MPNYYPIALGRRSWRGIKPKRRHLEKTGDMDRLFEVQDPESAITPKDYEATTMATTFTSISDHWDDIFKLLSTQDQISLCCVSRTVRDAAAKQLYRKFHIFFPDEDETDSESESDEPYCDALAGGLNTFATSSYNYAQYIKEIVLESQCGGAKGERAYVDYHYDMSCGKFLNTLLHLTLLKATSLQIFKWDVRVELSRDVYKTLHKMDTLTHVHLRMQDGPSLSTVGSVASSSSGLFTASSSPELQVPPPPPYIPALANQAGLVILVGKHPSKHNKLKERTSRTQTVVPTIAGFKGLNSLAILDLDTMNYAEEIKQCLDNSSLDLRHLRLSFSEQLANRAKKPTPEPQPDEDSDMEDEFGQTPLLPGPPGGPPGLLPVMVPSGAADPNGPTRELKAQEEKIRQDAFLAKVLGREKEEAEAKKKTEQLEKETSLKEDEAKEMFHWLKNLVHSTGFGSARQETLFRSMGKALEYYNNRLKEELQEAESAKSVAGPSKAVRSKEKPVISATPPKETTAAASGAADDGTPSLFAEAKDVEVTKPDSDVAKPEDINVEQPEEETTSNDLPASESGDDETSNGSNGNEIKDQEEKSAEKKAQEWPSLTVKLKDNDGESSKAAAAPATKEEQTREYIRSTRGLTLDSVAICLIPVHGVALTKSIDLSVLTDLTLLSVGPQAYFWVLMAEENIKYSLPLNKIYTDDVSWSFLSLMNQLQRVDELLLLQRQITKKGPRQLENVAEQTNVKIKDIRRLILKKHVKTLRILMIRNNTGSRNWDLDVDTTQLLCSRAEKLEELAVSFGMRVMHTLLQSMPNLSSLRVLHITRFDCHDNSVTCDLRKFAVENVANNPDMKLEYFALDNMLERIVRKKPETVDTKGKGKQVAKKHKNDGKVVILANGHWIVGNPLHVYPLGAPHHTAPVGPAGLDWGTDSDDDEEAPNRSKVETVSDLRFAHVMDVRIFEKEVMLGRL</sequence>
<evidence type="ECO:0000313" key="3">
    <source>
        <dbReference type="EMBL" id="KAG9244349.1"/>
    </source>
</evidence>
<protein>
    <recommendedName>
        <fullName evidence="5">F-box domain-containing protein</fullName>
    </recommendedName>
</protein>
<comment type="caution">
    <text evidence="3">The sequence shown here is derived from an EMBL/GenBank/DDBJ whole genome shotgun (WGS) entry which is preliminary data.</text>
</comment>
<feature type="compositionally biased region" description="Acidic residues" evidence="2">
    <location>
        <begin position="550"/>
        <end position="560"/>
    </location>
</feature>
<keyword evidence="4" id="KW-1185">Reference proteome</keyword>
<accession>A0A9P8CEQ5</accession>
<feature type="compositionally biased region" description="Acidic residues" evidence="2">
    <location>
        <begin position="348"/>
        <end position="359"/>
    </location>
</feature>
<proteinExistence type="predicted"/>
<evidence type="ECO:0008006" key="5">
    <source>
        <dbReference type="Google" id="ProtNLM"/>
    </source>
</evidence>
<feature type="compositionally biased region" description="Pro residues" evidence="2">
    <location>
        <begin position="365"/>
        <end position="375"/>
    </location>
</feature>
<feature type="region of interest" description="Disordered" evidence="2">
    <location>
        <begin position="915"/>
        <end position="936"/>
    </location>
</feature>
<reference evidence="3" key="1">
    <citation type="journal article" date="2021" name="IMA Fungus">
        <title>Genomic characterization of three marine fungi, including Emericellopsis atlantica sp. nov. with signatures of a generalist lifestyle and marine biomass degradation.</title>
        <authorList>
            <person name="Hagestad O.C."/>
            <person name="Hou L."/>
            <person name="Andersen J.H."/>
            <person name="Hansen E.H."/>
            <person name="Altermark B."/>
            <person name="Li C."/>
            <person name="Kuhnert E."/>
            <person name="Cox R.J."/>
            <person name="Crous P.W."/>
            <person name="Spatafora J.W."/>
            <person name="Lail K."/>
            <person name="Amirebrahimi M."/>
            <person name="Lipzen A."/>
            <person name="Pangilinan J."/>
            <person name="Andreopoulos W."/>
            <person name="Hayes R.D."/>
            <person name="Ng V."/>
            <person name="Grigoriev I.V."/>
            <person name="Jackson S.A."/>
            <person name="Sutton T.D.S."/>
            <person name="Dobson A.D.W."/>
            <person name="Rama T."/>
        </authorList>
    </citation>
    <scope>NUCLEOTIDE SEQUENCE</scope>
    <source>
        <strain evidence="3">TRa3180A</strain>
    </source>
</reference>
<dbReference type="Proteomes" id="UP000887226">
    <property type="component" value="Unassembled WGS sequence"/>
</dbReference>
<evidence type="ECO:0000313" key="4">
    <source>
        <dbReference type="Proteomes" id="UP000887226"/>
    </source>
</evidence>
<feature type="region of interest" description="Disordered" evidence="2">
    <location>
        <begin position="481"/>
        <end position="628"/>
    </location>
</feature>
<organism evidence="3 4">
    <name type="scientific">Calycina marina</name>
    <dbReference type="NCBI Taxonomy" id="1763456"/>
    <lineage>
        <taxon>Eukaryota</taxon>
        <taxon>Fungi</taxon>
        <taxon>Dikarya</taxon>
        <taxon>Ascomycota</taxon>
        <taxon>Pezizomycotina</taxon>
        <taxon>Leotiomycetes</taxon>
        <taxon>Helotiales</taxon>
        <taxon>Pezizellaceae</taxon>
        <taxon>Calycina</taxon>
    </lineage>
</organism>
<evidence type="ECO:0000256" key="2">
    <source>
        <dbReference type="SAM" id="MobiDB-lite"/>
    </source>
</evidence>
<feature type="compositionally biased region" description="Basic and acidic residues" evidence="2">
    <location>
        <begin position="582"/>
        <end position="596"/>
    </location>
</feature>